<dbReference type="RefSeq" id="WP_378160564.1">
    <property type="nucleotide sequence ID" value="NZ_JBHSBU010000001.1"/>
</dbReference>
<name>A0ABV8MM92_9NEIS</name>
<comment type="caution">
    <text evidence="2">The sequence shown here is derived from an EMBL/GenBank/DDBJ whole genome shotgun (WGS) entry which is preliminary data.</text>
</comment>
<gene>
    <name evidence="2" type="ORF">ACFOW7_02245</name>
</gene>
<evidence type="ECO:0000313" key="2">
    <source>
        <dbReference type="EMBL" id="MFC4158171.1"/>
    </source>
</evidence>
<reference evidence="3" key="1">
    <citation type="journal article" date="2019" name="Int. J. Syst. Evol. Microbiol.">
        <title>The Global Catalogue of Microorganisms (GCM) 10K type strain sequencing project: providing services to taxonomists for standard genome sequencing and annotation.</title>
        <authorList>
            <consortium name="The Broad Institute Genomics Platform"/>
            <consortium name="The Broad Institute Genome Sequencing Center for Infectious Disease"/>
            <person name="Wu L."/>
            <person name="Ma J."/>
        </authorList>
    </citation>
    <scope>NUCLEOTIDE SEQUENCE [LARGE SCALE GENOMIC DNA]</scope>
    <source>
        <strain evidence="3">LMG 29894</strain>
    </source>
</reference>
<protein>
    <submittedName>
        <fullName evidence="2">Uncharacterized protein</fullName>
    </submittedName>
</protein>
<dbReference type="EMBL" id="JBHSBU010000001">
    <property type="protein sequence ID" value="MFC4158171.1"/>
    <property type="molecule type" value="Genomic_DNA"/>
</dbReference>
<proteinExistence type="predicted"/>
<dbReference type="Proteomes" id="UP001595791">
    <property type="component" value="Unassembled WGS sequence"/>
</dbReference>
<sequence>MFGLFALGAPRLTPPPAPSTTPTPTPQLVGAACNSPQPLAGRSHAHRSSTVVAAG</sequence>
<keyword evidence="3" id="KW-1185">Reference proteome</keyword>
<evidence type="ECO:0000313" key="3">
    <source>
        <dbReference type="Proteomes" id="UP001595791"/>
    </source>
</evidence>
<feature type="region of interest" description="Disordered" evidence="1">
    <location>
        <begin position="1"/>
        <end position="55"/>
    </location>
</feature>
<accession>A0ABV8MM92</accession>
<evidence type="ECO:0000256" key="1">
    <source>
        <dbReference type="SAM" id="MobiDB-lite"/>
    </source>
</evidence>
<feature type="compositionally biased region" description="Pro residues" evidence="1">
    <location>
        <begin position="12"/>
        <end position="25"/>
    </location>
</feature>
<organism evidence="2 3">
    <name type="scientific">Chitinimonas lacunae</name>
    <dbReference type="NCBI Taxonomy" id="1963018"/>
    <lineage>
        <taxon>Bacteria</taxon>
        <taxon>Pseudomonadati</taxon>
        <taxon>Pseudomonadota</taxon>
        <taxon>Betaproteobacteria</taxon>
        <taxon>Neisseriales</taxon>
        <taxon>Chitinibacteraceae</taxon>
        <taxon>Chitinimonas</taxon>
    </lineage>
</organism>